<dbReference type="Proteomes" id="UP000191342">
    <property type="component" value="Unassembled WGS sequence"/>
</dbReference>
<name>A0A1V6SVJ8_9EURO</name>
<comment type="caution">
    <text evidence="2">The sequence shown here is derived from an EMBL/GenBank/DDBJ whole genome shotgun (WGS) entry which is preliminary data.</text>
</comment>
<evidence type="ECO:0000313" key="3">
    <source>
        <dbReference type="Proteomes" id="UP000191342"/>
    </source>
</evidence>
<accession>A0A1V6SVJ8</accession>
<evidence type="ECO:0000313" key="2">
    <source>
        <dbReference type="EMBL" id="OQE18037.1"/>
    </source>
</evidence>
<feature type="compositionally biased region" description="Low complexity" evidence="1">
    <location>
        <begin position="1"/>
        <end position="12"/>
    </location>
</feature>
<sequence length="209" mass="22786">MLFSSGSSISGRESVEVPEEKANIQSLRGEVQDLAARTEQFHIDFLVCLVKRNSHPPQDDPYRPQHNPKPAPPQQETSTATSFSTWAVGLAVILSRPIIKHCGHKSVRSGVFGSEINVGNHGDDKGHGPEMIGRNIGKKGMGGPGINVGNHSDEESDEDSYLIAHWGQRKKKKVYGPDAFVAIPGVPIQGIGYPSSPFTVVLRLRRFLD</sequence>
<organism evidence="2 3">
    <name type="scientific">Penicillium flavigenum</name>
    <dbReference type="NCBI Taxonomy" id="254877"/>
    <lineage>
        <taxon>Eukaryota</taxon>
        <taxon>Fungi</taxon>
        <taxon>Dikarya</taxon>
        <taxon>Ascomycota</taxon>
        <taxon>Pezizomycotina</taxon>
        <taxon>Eurotiomycetes</taxon>
        <taxon>Eurotiomycetidae</taxon>
        <taxon>Eurotiales</taxon>
        <taxon>Aspergillaceae</taxon>
        <taxon>Penicillium</taxon>
    </lineage>
</organism>
<keyword evidence="3" id="KW-1185">Reference proteome</keyword>
<protein>
    <submittedName>
        <fullName evidence="2">Uncharacterized protein</fullName>
    </submittedName>
</protein>
<evidence type="ECO:0000256" key="1">
    <source>
        <dbReference type="SAM" id="MobiDB-lite"/>
    </source>
</evidence>
<feature type="region of interest" description="Disordered" evidence="1">
    <location>
        <begin position="56"/>
        <end position="80"/>
    </location>
</feature>
<proteinExistence type="predicted"/>
<dbReference type="AlphaFoldDB" id="A0A1V6SVJ8"/>
<gene>
    <name evidence="2" type="ORF">PENFLA_c022G04404</name>
</gene>
<dbReference type="OrthoDB" id="4369144at2759"/>
<reference evidence="3" key="1">
    <citation type="journal article" date="2017" name="Nat. Microbiol.">
        <title>Global analysis of biosynthetic gene clusters reveals vast potential of secondary metabolite production in Penicillium species.</title>
        <authorList>
            <person name="Nielsen J.C."/>
            <person name="Grijseels S."/>
            <person name="Prigent S."/>
            <person name="Ji B."/>
            <person name="Dainat J."/>
            <person name="Nielsen K.F."/>
            <person name="Frisvad J.C."/>
            <person name="Workman M."/>
            <person name="Nielsen J."/>
        </authorList>
    </citation>
    <scope>NUCLEOTIDE SEQUENCE [LARGE SCALE GENOMIC DNA]</scope>
    <source>
        <strain evidence="3">IBT 14082</strain>
    </source>
</reference>
<dbReference type="EMBL" id="MLQL01000022">
    <property type="protein sequence ID" value="OQE18037.1"/>
    <property type="molecule type" value="Genomic_DNA"/>
</dbReference>
<feature type="region of interest" description="Disordered" evidence="1">
    <location>
        <begin position="1"/>
        <end position="21"/>
    </location>
</feature>